<gene>
    <name evidence="4" type="ORF">FEM48_Zijuj08G0200700</name>
</gene>
<dbReference type="PANTHER" id="PTHR16193">
    <property type="entry name" value="TETRATRICOPEPTIDE REPEAT PROTEIN 27"/>
    <property type="match status" value="1"/>
</dbReference>
<dbReference type="SMART" id="SM00028">
    <property type="entry name" value="TPR"/>
    <property type="match status" value="5"/>
</dbReference>
<sequence>MEEEFLRACELRLLRCTLPSPPPSACSPKPQSESSHRNHLRSLIHDLLHFIETGTYLQAITNPDFQRLVVFKLIDSNLDDSPECAGRVYSEFLIAIESFLKGGEDANDSAYRVMVVMCIAVAAFLAFTQCNMTGPLESLPKCPLPLRGMKGNDNKFVGWDSWARNQLMAAGSDLLGKFSYLQYIVFAKMLLVRMKDLLFEGSVSVYGIRSITWWLARLLLLHQRILDDRSSSLFDLLQVFMHDVLHHFGTLEKVLSYWGSNLHNDEGLTIVSMVHLEAGIMEYTYGRVDSCRLYFNSAEEAAGLHLSVTGALGFRTLYQVEPKAQMVLVADTSSTNTGKRCLSVSCDPQTQVSSISDNNSYQSETYEGSDILMTPKLLENDNESEIRAKGIKVGGTGTPLSATHQAVILAKCLLIEKSTRHDEMQRWDMAPYIEAIDSQQSSYFIIRCFCDILRVRWESTRSRTKERALVMMDKLWNNMVNEVQGIYEPSPGVAQRIPFCYGAYIPSVPALRKEYGELLVRCGLIGEAVKIFEDLELWDNLILCYRLMEKKAAAVDLIKVRLSEMPNDPRLWCSLGDVTNNDSCYEKALEVSNNRSARAKRSLARSAYNRGDYEKSKILWESAMALNSLYQDGWFALGAAALKVVHSTYVDFLVASNIMFGLTAEEMVQAKDVEKALDGFTRAVQLDPENGEAWNNIACLHMIRKKSKEAFVAFREALKFKRNSWQLWENYSQVAFDVGNLTQALEAVRMVLEISSNKRVDAELLEKIMAEVEKRASISLSTSTAMTDNNNSQVCPDDSQIVPHNELYAESGVERSRETEHLLDSIGKVLQQIVRSGNGSDIWGLYARWHRLKGDLTMCSEALLKQVRSYQVPLDLTYGKIEIGLEGLHMLPWNFARFIWKFHHLPGAVKNYLQLRCISRTFLNRHDHLQINSLPTVAGSFSDMEETRDLQGCLDDIVKMKSNSIST</sequence>
<dbReference type="PROSITE" id="PS50005">
    <property type="entry name" value="TPR"/>
    <property type="match status" value="1"/>
</dbReference>
<dbReference type="InterPro" id="IPR019734">
    <property type="entry name" value="TPR_rpt"/>
</dbReference>
<evidence type="ECO:0000313" key="4">
    <source>
        <dbReference type="EMBL" id="KAH7520956.1"/>
    </source>
</evidence>
<evidence type="ECO:0000256" key="1">
    <source>
        <dbReference type="ARBA" id="ARBA00022737"/>
    </source>
</evidence>
<dbReference type="AlphaFoldDB" id="A0A978V140"/>
<protein>
    <recommendedName>
        <fullName evidence="6">Tetratricopeptide repeat protein 27 homolog</fullName>
    </recommendedName>
</protein>
<evidence type="ECO:0000256" key="3">
    <source>
        <dbReference type="PROSITE-ProRule" id="PRU00339"/>
    </source>
</evidence>
<evidence type="ECO:0008006" key="6">
    <source>
        <dbReference type="Google" id="ProtNLM"/>
    </source>
</evidence>
<comment type="caution">
    <text evidence="4">The sequence shown here is derived from an EMBL/GenBank/DDBJ whole genome shotgun (WGS) entry which is preliminary data.</text>
</comment>
<accession>A0A978V140</accession>
<reference evidence="4" key="1">
    <citation type="journal article" date="2021" name="Front. Plant Sci.">
        <title>Chromosome-Scale Genome Assembly for Chinese Sour Jujube and Insights Into Its Genome Evolution and Domestication Signature.</title>
        <authorList>
            <person name="Shen L.-Y."/>
            <person name="Luo H."/>
            <person name="Wang X.-L."/>
            <person name="Wang X.-M."/>
            <person name="Qiu X.-J."/>
            <person name="Liu H."/>
            <person name="Zhou S.-S."/>
            <person name="Jia K.-H."/>
            <person name="Nie S."/>
            <person name="Bao Y.-T."/>
            <person name="Zhang R.-G."/>
            <person name="Yun Q.-Z."/>
            <person name="Chai Y.-H."/>
            <person name="Lu J.-Y."/>
            <person name="Li Y."/>
            <person name="Zhao S.-W."/>
            <person name="Mao J.-F."/>
            <person name="Jia S.-G."/>
            <person name="Mao Y.-M."/>
        </authorList>
    </citation>
    <scope>NUCLEOTIDE SEQUENCE</scope>
    <source>
        <strain evidence="4">AT0</strain>
        <tissue evidence="4">Leaf</tissue>
    </source>
</reference>
<dbReference type="InterPro" id="IPR011990">
    <property type="entry name" value="TPR-like_helical_dom_sf"/>
</dbReference>
<organism evidence="4 5">
    <name type="scientific">Ziziphus jujuba var. spinosa</name>
    <dbReference type="NCBI Taxonomy" id="714518"/>
    <lineage>
        <taxon>Eukaryota</taxon>
        <taxon>Viridiplantae</taxon>
        <taxon>Streptophyta</taxon>
        <taxon>Embryophyta</taxon>
        <taxon>Tracheophyta</taxon>
        <taxon>Spermatophyta</taxon>
        <taxon>Magnoliopsida</taxon>
        <taxon>eudicotyledons</taxon>
        <taxon>Gunneridae</taxon>
        <taxon>Pentapetalae</taxon>
        <taxon>rosids</taxon>
        <taxon>fabids</taxon>
        <taxon>Rosales</taxon>
        <taxon>Rhamnaceae</taxon>
        <taxon>Paliureae</taxon>
        <taxon>Ziziphus</taxon>
    </lineage>
</organism>
<proteinExistence type="predicted"/>
<evidence type="ECO:0000313" key="5">
    <source>
        <dbReference type="Proteomes" id="UP000813462"/>
    </source>
</evidence>
<dbReference type="InterPro" id="IPR044244">
    <property type="entry name" value="TTC27/Emw1"/>
</dbReference>
<dbReference type="EMBL" id="JAEACU010000008">
    <property type="protein sequence ID" value="KAH7520956.1"/>
    <property type="molecule type" value="Genomic_DNA"/>
</dbReference>
<name>A0A978V140_ZIZJJ</name>
<keyword evidence="2 3" id="KW-0802">TPR repeat</keyword>
<feature type="repeat" description="TPR" evidence="3">
    <location>
        <begin position="657"/>
        <end position="690"/>
    </location>
</feature>
<evidence type="ECO:0000256" key="2">
    <source>
        <dbReference type="ARBA" id="ARBA00022803"/>
    </source>
</evidence>
<keyword evidence="1" id="KW-0677">Repeat</keyword>
<dbReference type="SUPFAM" id="SSF48452">
    <property type="entry name" value="TPR-like"/>
    <property type="match status" value="1"/>
</dbReference>
<dbReference type="PANTHER" id="PTHR16193:SF0">
    <property type="entry name" value="TETRATRICOPEPTIDE REPEAT PROTEIN 27"/>
    <property type="match status" value="1"/>
</dbReference>
<dbReference type="Proteomes" id="UP000813462">
    <property type="component" value="Unassembled WGS sequence"/>
</dbReference>
<dbReference type="Gene3D" id="1.25.40.10">
    <property type="entry name" value="Tetratricopeptide repeat domain"/>
    <property type="match status" value="1"/>
</dbReference>